<gene>
    <name evidence="3" type="ORF">EVOR1521_LOCUS11717</name>
</gene>
<dbReference type="Proteomes" id="UP001178507">
    <property type="component" value="Unassembled WGS sequence"/>
</dbReference>
<dbReference type="AlphaFoldDB" id="A0AA36N085"/>
<proteinExistence type="predicted"/>
<accession>A0AA36N085</accession>
<feature type="zinc finger region" description="C3H1-type" evidence="1">
    <location>
        <begin position="85"/>
        <end position="117"/>
    </location>
</feature>
<dbReference type="EMBL" id="CAUJNA010001180">
    <property type="protein sequence ID" value="CAJ1385023.1"/>
    <property type="molecule type" value="Genomic_DNA"/>
</dbReference>
<keyword evidence="4" id="KW-1185">Reference proteome</keyword>
<feature type="domain" description="C3H1-type" evidence="2">
    <location>
        <begin position="85"/>
        <end position="117"/>
    </location>
</feature>
<keyword evidence="1" id="KW-0479">Metal-binding</keyword>
<keyword evidence="1" id="KW-0863">Zinc-finger</keyword>
<dbReference type="GO" id="GO:0008270">
    <property type="term" value="F:zinc ion binding"/>
    <property type="evidence" value="ECO:0007669"/>
    <property type="project" value="UniProtKB-KW"/>
</dbReference>
<evidence type="ECO:0000256" key="1">
    <source>
        <dbReference type="PROSITE-ProRule" id="PRU00723"/>
    </source>
</evidence>
<name>A0AA36N085_9DINO</name>
<sequence>MKVELRGVQMTSGPDVNGANELECEPKFVQLGLAGRRKRTAIRSSAKPFCPASATAYVSSGESTASGGDSDSATEVNPGSVGHPWLCKRPCVHVAAHRGICPHGSNCSYCHLSHPQRRSNFDKRQREFLRSLNDQETLTVLLPQLRVKAAQMSSQAYEVVELVEKQLEVLGGVKAPEHLPQHFTAALEQMNFAWLITISPCKEDPEVVKAIELLRSFAR</sequence>
<comment type="caution">
    <text evidence="3">The sequence shown here is derived from an EMBL/GenBank/DDBJ whole genome shotgun (WGS) entry which is preliminary data.</text>
</comment>
<reference evidence="3" key="1">
    <citation type="submission" date="2023-08" db="EMBL/GenBank/DDBJ databases">
        <authorList>
            <person name="Chen Y."/>
            <person name="Shah S."/>
            <person name="Dougan E. K."/>
            <person name="Thang M."/>
            <person name="Chan C."/>
        </authorList>
    </citation>
    <scope>NUCLEOTIDE SEQUENCE</scope>
</reference>
<protein>
    <recommendedName>
        <fullName evidence="2">C3H1-type domain-containing protein</fullName>
    </recommendedName>
</protein>
<keyword evidence="1" id="KW-0862">Zinc</keyword>
<evidence type="ECO:0000313" key="4">
    <source>
        <dbReference type="Proteomes" id="UP001178507"/>
    </source>
</evidence>
<dbReference type="PROSITE" id="PS50103">
    <property type="entry name" value="ZF_C3H1"/>
    <property type="match status" value="1"/>
</dbReference>
<organism evidence="3 4">
    <name type="scientific">Effrenium voratum</name>
    <dbReference type="NCBI Taxonomy" id="2562239"/>
    <lineage>
        <taxon>Eukaryota</taxon>
        <taxon>Sar</taxon>
        <taxon>Alveolata</taxon>
        <taxon>Dinophyceae</taxon>
        <taxon>Suessiales</taxon>
        <taxon>Symbiodiniaceae</taxon>
        <taxon>Effrenium</taxon>
    </lineage>
</organism>
<evidence type="ECO:0000313" key="3">
    <source>
        <dbReference type="EMBL" id="CAJ1385023.1"/>
    </source>
</evidence>
<dbReference type="InterPro" id="IPR000571">
    <property type="entry name" value="Znf_CCCH"/>
</dbReference>
<evidence type="ECO:0000259" key="2">
    <source>
        <dbReference type="PROSITE" id="PS50103"/>
    </source>
</evidence>